<evidence type="ECO:0000313" key="2">
    <source>
        <dbReference type="Proteomes" id="UP000008388"/>
    </source>
</evidence>
<sequence>MYCSPFREVLVDFFLGKVDLTVVCPAPPSNDGLPPFWSFADANHPIDIMAILDILRRVVGHGDLWFHELVSIGDHVTLVHQPDNRVAALHAIKRCLITALIGEELTFNLPDVQLFWHG</sequence>
<evidence type="ECO:0000313" key="1">
    <source>
        <dbReference type="EMBL" id="AEH03780.1"/>
    </source>
</evidence>
<reference evidence="1 2" key="1">
    <citation type="journal article" date="2011" name="Microbiology">
        <title>The Pseudomonas aeruginosa generalized transducing phage phiPA3 is a new member of the phiKZ-like group of 'jumbo' phages, and infects model laboratory strains and clinical isolates from cystic fibrosis patients.</title>
        <authorList>
            <person name="Monson R."/>
            <person name="Foulds I."/>
            <person name="Foweraker J."/>
            <person name="Welch M."/>
            <person name="Salmond G.P."/>
        </authorList>
    </citation>
    <scope>NUCLEOTIDE SEQUENCE [LARGE SCALE GENOMIC DNA]</scope>
</reference>
<organism evidence="1 2">
    <name type="scientific">Pseudomonas phage PhiPA3</name>
    <name type="common">Pseudomonas aeruginosa phage PhiPA3</name>
    <dbReference type="NCBI Taxonomy" id="998086"/>
    <lineage>
        <taxon>Viruses</taxon>
        <taxon>Duplodnaviria</taxon>
        <taxon>Heunggongvirae</taxon>
        <taxon>Uroviricota</taxon>
        <taxon>Caudoviricetes</taxon>
        <taxon>Chimalliviridae</taxon>
        <taxon>Miltoncavirus</taxon>
        <taxon>Miltoncavirus PhiPA3</taxon>
    </lineage>
</organism>
<name>F8SJI9_BPPA3</name>
<organismHost>
    <name type="scientific">Pseudomonas aeruginosa</name>
    <dbReference type="NCBI Taxonomy" id="287"/>
</organismHost>
<accession>F8SJI9</accession>
<dbReference type="EMBL" id="HQ630627">
    <property type="protein sequence ID" value="AEH03780.1"/>
    <property type="molecule type" value="Genomic_DNA"/>
</dbReference>
<gene>
    <name evidence="1" type="primary">357</name>
</gene>
<dbReference type="RefSeq" id="YP_009217436.1">
    <property type="nucleotide sequence ID" value="NC_028999.1"/>
</dbReference>
<dbReference type="KEGG" id="vg:26643885"/>
<protein>
    <submittedName>
        <fullName evidence="1">Uncharacterized protein 357</fullName>
    </submittedName>
</protein>
<dbReference type="Proteomes" id="UP000008388">
    <property type="component" value="Segment"/>
</dbReference>
<dbReference type="GeneID" id="26643885"/>
<keyword evidence="2" id="KW-1185">Reference proteome</keyword>
<proteinExistence type="predicted"/>